<dbReference type="SMART" id="SM00922">
    <property type="entry name" value="MR_MLE"/>
    <property type="match status" value="1"/>
</dbReference>
<comment type="caution">
    <text evidence="5">The sequence shown here is derived from an EMBL/GenBank/DDBJ whole genome shotgun (WGS) entry which is preliminary data.</text>
</comment>
<dbReference type="PANTHER" id="PTHR13794:SF58">
    <property type="entry name" value="MITOCHONDRIAL ENOLASE SUPERFAMILY MEMBER 1"/>
    <property type="match status" value="1"/>
</dbReference>
<dbReference type="SUPFAM" id="SSF54826">
    <property type="entry name" value="Enolase N-terminal domain-like"/>
    <property type="match status" value="1"/>
</dbReference>
<keyword evidence="6" id="KW-1185">Reference proteome</keyword>
<keyword evidence="2" id="KW-0479">Metal-binding</keyword>
<dbReference type="Pfam" id="PF02746">
    <property type="entry name" value="MR_MLE_N"/>
    <property type="match status" value="1"/>
</dbReference>
<evidence type="ECO:0000313" key="6">
    <source>
        <dbReference type="Proteomes" id="UP000027466"/>
    </source>
</evidence>
<dbReference type="SFLD" id="SFLDG00179">
    <property type="entry name" value="mandelate_racemase"/>
    <property type="match status" value="1"/>
</dbReference>
<dbReference type="InterPro" id="IPR046945">
    <property type="entry name" value="RHMD-like"/>
</dbReference>
<dbReference type="GO" id="GO:0000287">
    <property type="term" value="F:magnesium ion binding"/>
    <property type="evidence" value="ECO:0007669"/>
    <property type="project" value="TreeGrafter"/>
</dbReference>
<dbReference type="InterPro" id="IPR036849">
    <property type="entry name" value="Enolase-like_C_sf"/>
</dbReference>
<keyword evidence="3" id="KW-0460">Magnesium</keyword>
<dbReference type="InterPro" id="IPR029065">
    <property type="entry name" value="Enolase_C-like"/>
</dbReference>
<dbReference type="PANTHER" id="PTHR13794">
    <property type="entry name" value="ENOLASE SUPERFAMILY, MANDELATE RACEMASE"/>
    <property type="match status" value="1"/>
</dbReference>
<gene>
    <name evidence="5" type="ORF">BG61_36520</name>
</gene>
<dbReference type="GO" id="GO:0016836">
    <property type="term" value="F:hydro-lyase activity"/>
    <property type="evidence" value="ECO:0007669"/>
    <property type="project" value="TreeGrafter"/>
</dbReference>
<evidence type="ECO:0000256" key="3">
    <source>
        <dbReference type="ARBA" id="ARBA00022842"/>
    </source>
</evidence>
<proteinExistence type="predicted"/>
<dbReference type="GO" id="GO:0016052">
    <property type="term" value="P:carbohydrate catabolic process"/>
    <property type="evidence" value="ECO:0007669"/>
    <property type="project" value="TreeGrafter"/>
</dbReference>
<dbReference type="AlphaFoldDB" id="A0A069PNN1"/>
<dbReference type="Gene3D" id="3.30.390.10">
    <property type="entry name" value="Enolase-like, N-terminal domain"/>
    <property type="match status" value="1"/>
</dbReference>
<dbReference type="RefSeq" id="WP_035928433.1">
    <property type="nucleotide sequence ID" value="NZ_CADFFX010000031.1"/>
</dbReference>
<dbReference type="InterPro" id="IPR029017">
    <property type="entry name" value="Enolase-like_N"/>
</dbReference>
<feature type="domain" description="Mandelate racemase/muconate lactonizing enzyme C-terminal" evidence="4">
    <location>
        <begin position="149"/>
        <end position="246"/>
    </location>
</feature>
<dbReference type="InterPro" id="IPR013341">
    <property type="entry name" value="Mandelate_racemase_N_dom"/>
</dbReference>
<dbReference type="EMBL" id="JFHC01000071">
    <property type="protein sequence ID" value="KDR38931.1"/>
    <property type="molecule type" value="Genomic_DNA"/>
</dbReference>
<dbReference type="InterPro" id="IPR013342">
    <property type="entry name" value="Mandelate_racemase_C"/>
</dbReference>
<dbReference type="Gene3D" id="3.20.20.120">
    <property type="entry name" value="Enolase-like C-terminal domain"/>
    <property type="match status" value="1"/>
</dbReference>
<comment type="cofactor">
    <cofactor evidence="1">
        <name>Mg(2+)</name>
        <dbReference type="ChEBI" id="CHEBI:18420"/>
    </cofactor>
</comment>
<accession>A0A069PNN1</accession>
<dbReference type="InterPro" id="IPR018110">
    <property type="entry name" value="Mandel_Rmase/mucon_lact_enz_CS"/>
</dbReference>
<sequence>MTSSPLAIRSISAVAVSVPMQRPLGTSAQTIRSAPLLLLTLETNGGVLGRSYAFCYLEPVARAMQSMIGELDKFLAGHPVAPVQLAKSLARYFRLTGLSGPLCMIASAVDAAAWDALSTAASMPLAALLGGALEPVRAYNSNGLGLMSPAMAADEAEALLASGFLAVKMRMGRPTFDDDLAAVRAVRKRLPDDVKLMVDFNQALSFAQAMEFCPRLDGEGIYWIEEPIRHDDFAHAALIASSTTTPLQLGENMIGVAPLFDALKCEATDYVMFDLDRIGGVSGWRLACGLASAAGREVSSHLFPEVSAHLLAATPTGHWLEYVDWANPVLEESLRIENGMALIPERPGNGMTWNEDAVQRYRLG</sequence>
<name>A0A069PNN1_9BURK</name>
<dbReference type="SUPFAM" id="SSF51604">
    <property type="entry name" value="Enolase C-terminal domain-like"/>
    <property type="match status" value="1"/>
</dbReference>
<dbReference type="Proteomes" id="UP000027466">
    <property type="component" value="Unassembled WGS sequence"/>
</dbReference>
<dbReference type="GO" id="GO:0009063">
    <property type="term" value="P:amino acid catabolic process"/>
    <property type="evidence" value="ECO:0007669"/>
    <property type="project" value="InterPro"/>
</dbReference>
<dbReference type="PROSITE" id="PS00909">
    <property type="entry name" value="MR_MLE_2"/>
    <property type="match status" value="1"/>
</dbReference>
<protein>
    <submittedName>
        <fullName evidence="5">Mandelate racemase</fullName>
    </submittedName>
</protein>
<reference evidence="5 6" key="1">
    <citation type="submission" date="2014-03" db="EMBL/GenBank/DDBJ databases">
        <title>Draft Genome Sequences of Four Burkholderia Strains.</title>
        <authorList>
            <person name="Liu X.Y."/>
            <person name="Li C.X."/>
            <person name="Xu J.H."/>
        </authorList>
    </citation>
    <scope>NUCLEOTIDE SEQUENCE [LARGE SCALE GENOMIC DNA]</scope>
    <source>
        <strain evidence="5 6">DSM 50014</strain>
    </source>
</reference>
<evidence type="ECO:0000259" key="4">
    <source>
        <dbReference type="SMART" id="SM00922"/>
    </source>
</evidence>
<evidence type="ECO:0000256" key="2">
    <source>
        <dbReference type="ARBA" id="ARBA00022723"/>
    </source>
</evidence>
<evidence type="ECO:0000256" key="1">
    <source>
        <dbReference type="ARBA" id="ARBA00001946"/>
    </source>
</evidence>
<dbReference type="SFLD" id="SFLDS00001">
    <property type="entry name" value="Enolase"/>
    <property type="match status" value="1"/>
</dbReference>
<dbReference type="STRING" id="60547.GCA_000751215_01640"/>
<dbReference type="Pfam" id="PF13378">
    <property type="entry name" value="MR_MLE_C"/>
    <property type="match status" value="1"/>
</dbReference>
<organism evidence="5 6">
    <name type="scientific">Caballeronia glathei</name>
    <dbReference type="NCBI Taxonomy" id="60547"/>
    <lineage>
        <taxon>Bacteria</taxon>
        <taxon>Pseudomonadati</taxon>
        <taxon>Pseudomonadota</taxon>
        <taxon>Betaproteobacteria</taxon>
        <taxon>Burkholderiales</taxon>
        <taxon>Burkholderiaceae</taxon>
        <taxon>Caballeronia</taxon>
    </lineage>
</organism>
<evidence type="ECO:0000313" key="5">
    <source>
        <dbReference type="EMBL" id="KDR38931.1"/>
    </source>
</evidence>